<reference evidence="10" key="1">
    <citation type="journal article" date="2019" name="Int. J. Syst. Evol. Microbiol.">
        <title>The Global Catalogue of Microorganisms (GCM) 10K type strain sequencing project: providing services to taxonomists for standard genome sequencing and annotation.</title>
        <authorList>
            <consortium name="The Broad Institute Genomics Platform"/>
            <consortium name="The Broad Institute Genome Sequencing Center for Infectious Disease"/>
            <person name="Wu L."/>
            <person name="Ma J."/>
        </authorList>
    </citation>
    <scope>NUCLEOTIDE SEQUENCE [LARGE SCALE GENOMIC DNA]</scope>
    <source>
        <strain evidence="10">JCM 17125</strain>
    </source>
</reference>
<gene>
    <name evidence="9" type="ORF">GCM10022399_10410</name>
</gene>
<dbReference type="InterPro" id="IPR007627">
    <property type="entry name" value="RNA_pol_sigma70_r2"/>
</dbReference>
<dbReference type="InterPro" id="IPR014325">
    <property type="entry name" value="RNA_pol_sigma-E_actinobac"/>
</dbReference>
<proteinExistence type="inferred from homology"/>
<evidence type="ECO:0000256" key="6">
    <source>
        <dbReference type="SAM" id="MobiDB-lite"/>
    </source>
</evidence>
<evidence type="ECO:0000256" key="1">
    <source>
        <dbReference type="ARBA" id="ARBA00010641"/>
    </source>
</evidence>
<evidence type="ECO:0000256" key="4">
    <source>
        <dbReference type="ARBA" id="ARBA00023125"/>
    </source>
</evidence>
<dbReference type="PANTHER" id="PTHR43133:SF50">
    <property type="entry name" value="ECF RNA POLYMERASE SIGMA FACTOR SIGM"/>
    <property type="match status" value="1"/>
</dbReference>
<protein>
    <submittedName>
        <fullName evidence="9">SigE family RNA polymerase sigma factor</fullName>
    </submittedName>
</protein>
<dbReference type="InterPro" id="IPR039425">
    <property type="entry name" value="RNA_pol_sigma-70-like"/>
</dbReference>
<evidence type="ECO:0000259" key="8">
    <source>
        <dbReference type="Pfam" id="PF08281"/>
    </source>
</evidence>
<evidence type="ECO:0000256" key="3">
    <source>
        <dbReference type="ARBA" id="ARBA00023082"/>
    </source>
</evidence>
<evidence type="ECO:0000313" key="9">
    <source>
        <dbReference type="EMBL" id="GAA3695825.1"/>
    </source>
</evidence>
<comment type="caution">
    <text evidence="9">The sequence shown here is derived from an EMBL/GenBank/DDBJ whole genome shotgun (WGS) entry which is preliminary data.</text>
</comment>
<dbReference type="Gene3D" id="1.10.1740.10">
    <property type="match status" value="1"/>
</dbReference>
<keyword evidence="4" id="KW-0238">DNA-binding</keyword>
<evidence type="ECO:0000256" key="2">
    <source>
        <dbReference type="ARBA" id="ARBA00023015"/>
    </source>
</evidence>
<dbReference type="InterPro" id="IPR014284">
    <property type="entry name" value="RNA_pol_sigma-70_dom"/>
</dbReference>
<dbReference type="EMBL" id="BAABDC010000001">
    <property type="protein sequence ID" value="GAA3695825.1"/>
    <property type="molecule type" value="Genomic_DNA"/>
</dbReference>
<dbReference type="NCBIfam" id="TIGR02937">
    <property type="entry name" value="sigma70-ECF"/>
    <property type="match status" value="1"/>
</dbReference>
<evidence type="ECO:0000259" key="7">
    <source>
        <dbReference type="Pfam" id="PF04542"/>
    </source>
</evidence>
<dbReference type="Pfam" id="PF04542">
    <property type="entry name" value="Sigma70_r2"/>
    <property type="match status" value="1"/>
</dbReference>
<dbReference type="InterPro" id="IPR036388">
    <property type="entry name" value="WH-like_DNA-bd_sf"/>
</dbReference>
<organism evidence="9 10">
    <name type="scientific">Terrabacter ginsenosidimutans</name>
    <dbReference type="NCBI Taxonomy" id="490575"/>
    <lineage>
        <taxon>Bacteria</taxon>
        <taxon>Bacillati</taxon>
        <taxon>Actinomycetota</taxon>
        <taxon>Actinomycetes</taxon>
        <taxon>Micrococcales</taxon>
        <taxon>Intrasporangiaceae</taxon>
        <taxon>Terrabacter</taxon>
    </lineage>
</organism>
<dbReference type="CDD" id="cd06171">
    <property type="entry name" value="Sigma70_r4"/>
    <property type="match status" value="1"/>
</dbReference>
<dbReference type="SUPFAM" id="SSF88946">
    <property type="entry name" value="Sigma2 domain of RNA polymerase sigma factors"/>
    <property type="match status" value="1"/>
</dbReference>
<dbReference type="InterPro" id="IPR013324">
    <property type="entry name" value="RNA_pol_sigma_r3/r4-like"/>
</dbReference>
<keyword evidence="2" id="KW-0805">Transcription regulation</keyword>
<evidence type="ECO:0000256" key="5">
    <source>
        <dbReference type="ARBA" id="ARBA00023163"/>
    </source>
</evidence>
<dbReference type="InterPro" id="IPR013249">
    <property type="entry name" value="RNA_pol_sigma70_r4_t2"/>
</dbReference>
<keyword evidence="5" id="KW-0804">Transcription</keyword>
<dbReference type="Proteomes" id="UP001501468">
    <property type="component" value="Unassembled WGS sequence"/>
</dbReference>
<dbReference type="SUPFAM" id="SSF88659">
    <property type="entry name" value="Sigma3 and sigma4 domains of RNA polymerase sigma factors"/>
    <property type="match status" value="1"/>
</dbReference>
<dbReference type="NCBIfam" id="TIGR02983">
    <property type="entry name" value="SigE-fam_strep"/>
    <property type="match status" value="1"/>
</dbReference>
<accession>A0ABP7CT38</accession>
<feature type="domain" description="RNA polymerase sigma factor 70 region 4 type 2" evidence="8">
    <location>
        <begin position="125"/>
        <end position="176"/>
    </location>
</feature>
<evidence type="ECO:0000313" key="10">
    <source>
        <dbReference type="Proteomes" id="UP001501468"/>
    </source>
</evidence>
<feature type="domain" description="RNA polymerase sigma-70 region 2" evidence="7">
    <location>
        <begin position="35"/>
        <end position="94"/>
    </location>
</feature>
<dbReference type="Gene3D" id="1.10.10.10">
    <property type="entry name" value="Winged helix-like DNA-binding domain superfamily/Winged helix DNA-binding domain"/>
    <property type="match status" value="1"/>
</dbReference>
<dbReference type="InterPro" id="IPR013325">
    <property type="entry name" value="RNA_pol_sigma_r2"/>
</dbReference>
<sequence length="191" mass="21644">MTGTDAGASRPLAVPTTGGRAVDRESFDDFVATRSTRLLRTAYLLTHDRALAEDLVQTSLAKAWFSWGRIEGRPEAYVRRIMVNTYSSWWRRRWNGEEATADLPERGAGQGFRPGEDVRVDDRTDLWRALARLPRRQRAVVVLRFYEDLSEAETADIMQCSVGTVKSQASRALAKLRVDPSLQTSDEERVR</sequence>
<comment type="similarity">
    <text evidence="1">Belongs to the sigma-70 factor family. ECF subfamily.</text>
</comment>
<dbReference type="Pfam" id="PF08281">
    <property type="entry name" value="Sigma70_r4_2"/>
    <property type="match status" value="1"/>
</dbReference>
<keyword evidence="3" id="KW-0731">Sigma factor</keyword>
<feature type="region of interest" description="Disordered" evidence="6">
    <location>
        <begin position="1"/>
        <end position="20"/>
    </location>
</feature>
<keyword evidence="10" id="KW-1185">Reference proteome</keyword>
<name>A0ABP7CT38_9MICO</name>
<dbReference type="PANTHER" id="PTHR43133">
    <property type="entry name" value="RNA POLYMERASE ECF-TYPE SIGMA FACTO"/>
    <property type="match status" value="1"/>
</dbReference>